<organism evidence="5 6">
    <name type="scientific">Candidatus Roizmanbacteria bacterium RIFCSPLOWO2_01_FULL_45_11</name>
    <dbReference type="NCBI Taxonomy" id="1802070"/>
    <lineage>
        <taxon>Bacteria</taxon>
        <taxon>Candidatus Roizmaniibacteriota</taxon>
    </lineage>
</organism>
<name>A0A1F7JEI3_9BACT</name>
<feature type="non-terminal residue" evidence="5">
    <location>
        <position position="249"/>
    </location>
</feature>
<dbReference type="EMBL" id="MGAU01000044">
    <property type="protein sequence ID" value="OGK54015.1"/>
    <property type="molecule type" value="Genomic_DNA"/>
</dbReference>
<dbReference type="SUPFAM" id="SSF52922">
    <property type="entry name" value="TK C-terminal domain-like"/>
    <property type="match status" value="1"/>
</dbReference>
<dbReference type="Proteomes" id="UP000178486">
    <property type="component" value="Unassembled WGS sequence"/>
</dbReference>
<keyword evidence="3" id="KW-0786">Thiamine pyrophosphate</keyword>
<evidence type="ECO:0000313" key="6">
    <source>
        <dbReference type="Proteomes" id="UP000178486"/>
    </source>
</evidence>
<reference evidence="5 6" key="1">
    <citation type="journal article" date="2016" name="Nat. Commun.">
        <title>Thousands of microbial genomes shed light on interconnected biogeochemical processes in an aquifer system.</title>
        <authorList>
            <person name="Anantharaman K."/>
            <person name="Brown C.T."/>
            <person name="Hug L.A."/>
            <person name="Sharon I."/>
            <person name="Castelle C.J."/>
            <person name="Probst A.J."/>
            <person name="Thomas B.C."/>
            <person name="Singh A."/>
            <person name="Wilkins M.J."/>
            <person name="Karaoz U."/>
            <person name="Brodie E.L."/>
            <person name="Williams K.H."/>
            <person name="Hubbard S.S."/>
            <person name="Banfield J.F."/>
        </authorList>
    </citation>
    <scope>NUCLEOTIDE SEQUENCE [LARGE SCALE GENOMIC DNA]</scope>
</reference>
<evidence type="ECO:0000256" key="2">
    <source>
        <dbReference type="ARBA" id="ARBA00007131"/>
    </source>
</evidence>
<dbReference type="Gene3D" id="3.40.50.970">
    <property type="match status" value="1"/>
</dbReference>
<evidence type="ECO:0000313" key="5">
    <source>
        <dbReference type="EMBL" id="OGK54015.1"/>
    </source>
</evidence>
<dbReference type="AlphaFoldDB" id="A0A1F7JEI3"/>
<dbReference type="PANTHER" id="PTHR43825">
    <property type="entry name" value="PYRUVATE DEHYDROGENASE E1 COMPONENT"/>
    <property type="match status" value="1"/>
</dbReference>
<dbReference type="InterPro" id="IPR005475">
    <property type="entry name" value="Transketolase-like_Pyr-bd"/>
</dbReference>
<comment type="similarity">
    <text evidence="2">Belongs to the transketolase family.</text>
</comment>
<dbReference type="InterPro" id="IPR009014">
    <property type="entry name" value="Transketo_C/PFOR_II"/>
</dbReference>
<dbReference type="InterPro" id="IPR029061">
    <property type="entry name" value="THDP-binding"/>
</dbReference>
<comment type="cofactor">
    <cofactor evidence="1">
        <name>thiamine diphosphate</name>
        <dbReference type="ChEBI" id="CHEBI:58937"/>
    </cofactor>
</comment>
<dbReference type="CDD" id="cd07033">
    <property type="entry name" value="TPP_PYR_DXS_TK_like"/>
    <property type="match status" value="1"/>
</dbReference>
<evidence type="ECO:0000256" key="3">
    <source>
        <dbReference type="ARBA" id="ARBA00023052"/>
    </source>
</evidence>
<dbReference type="PANTHER" id="PTHR43825:SF5">
    <property type="entry name" value="HYPOTHETICAL TRANSKETOLASE FAMILY PROTEIN"/>
    <property type="match status" value="1"/>
</dbReference>
<feature type="domain" description="Transketolase-like pyrimidine-binding" evidence="4">
    <location>
        <begin position="1"/>
        <end position="163"/>
    </location>
</feature>
<evidence type="ECO:0000256" key="1">
    <source>
        <dbReference type="ARBA" id="ARBA00001964"/>
    </source>
</evidence>
<dbReference type="Pfam" id="PF02779">
    <property type="entry name" value="Transket_pyr"/>
    <property type="match status" value="1"/>
</dbReference>
<dbReference type="SMART" id="SM00861">
    <property type="entry name" value="Transket_pyr"/>
    <property type="match status" value="1"/>
</dbReference>
<dbReference type="InterPro" id="IPR051157">
    <property type="entry name" value="PDH/Transketolase"/>
</dbReference>
<accession>A0A1F7JEI3</accession>
<proteinExistence type="inferred from homology"/>
<gene>
    <name evidence="5" type="ORF">A3B56_02985</name>
</gene>
<dbReference type="FunFam" id="3.40.50.970:FF:000129">
    <property type="entry name" value="Transketolase"/>
    <property type="match status" value="1"/>
</dbReference>
<dbReference type="Pfam" id="PF02780">
    <property type="entry name" value="Transketolase_C"/>
    <property type="match status" value="1"/>
</dbReference>
<evidence type="ECO:0000259" key="4">
    <source>
        <dbReference type="SMART" id="SM00861"/>
    </source>
</evidence>
<comment type="caution">
    <text evidence="5">The sequence shown here is derived from an EMBL/GenBank/DDBJ whole genome shotgun (WGS) entry which is preliminary data.</text>
</comment>
<dbReference type="SUPFAM" id="SSF52518">
    <property type="entry name" value="Thiamin diphosphate-binding fold (THDP-binding)"/>
    <property type="match status" value="1"/>
</dbReference>
<protein>
    <recommendedName>
        <fullName evidence="4">Transketolase-like pyrimidine-binding domain-containing protein</fullName>
    </recommendedName>
</protein>
<dbReference type="InterPro" id="IPR033248">
    <property type="entry name" value="Transketolase_C"/>
</dbReference>
<dbReference type="Gene3D" id="3.40.50.920">
    <property type="match status" value="1"/>
</dbReference>
<sequence length="249" mass="27625">MRNTFVKSLTSEAQKNNKIILITNDLGFSVFEPFIQKFPRQFLNAGVSEQHMTGMAAGMAIEGFLPVLYSIIPFVTMRNFEQIRNDLCYQHLNVKIVGVGAGFSYGPYGHTHHSLEDIGILRTLPDMTILCPGDPFEVQATTHLMLHHDGPVYLRLGKSGEPNIHTKQPDMSIGHGILIQDGTELTVIATSTMLRTAAAVIERLNKIGRSTRFISMPCIKPLDMKLIMSSARKTKHIVTVEEHSIIGGL</sequence>